<evidence type="ECO:0000313" key="3">
    <source>
        <dbReference type="Proteomes" id="UP000255163"/>
    </source>
</evidence>
<sequence>MAQIPLRFIPPTRILIEAFSLFLIGEMNAASWPVWAELTLVLVYPFASLLICTLAGLGVRKISTALFGDVFFSPPSTLTLSPSTR</sequence>
<dbReference type="Proteomes" id="UP000255163">
    <property type="component" value="Unassembled WGS sequence"/>
</dbReference>
<dbReference type="AlphaFoldDB" id="A0A376F7Y6"/>
<keyword evidence="1" id="KW-0472">Membrane</keyword>
<keyword evidence="1" id="KW-1133">Transmembrane helix</keyword>
<keyword evidence="2" id="KW-0012">Acyltransferase</keyword>
<name>A0A376F7Y6_ENTAS</name>
<feature type="transmembrane region" description="Helical" evidence="1">
    <location>
        <begin position="41"/>
        <end position="59"/>
    </location>
</feature>
<organism evidence="2 3">
    <name type="scientific">Enterobacter asburiae</name>
    <dbReference type="NCBI Taxonomy" id="61645"/>
    <lineage>
        <taxon>Bacteria</taxon>
        <taxon>Pseudomonadati</taxon>
        <taxon>Pseudomonadota</taxon>
        <taxon>Gammaproteobacteria</taxon>
        <taxon>Enterobacterales</taxon>
        <taxon>Enterobacteriaceae</taxon>
        <taxon>Enterobacter</taxon>
        <taxon>Enterobacter cloacae complex</taxon>
    </lineage>
</organism>
<proteinExistence type="predicted"/>
<accession>A0A376F7Y6</accession>
<protein>
    <submittedName>
        <fullName evidence="2">Acyltransferase 3</fullName>
    </submittedName>
</protein>
<keyword evidence="2" id="KW-0808">Transferase</keyword>
<dbReference type="EMBL" id="UFYI01000007">
    <property type="protein sequence ID" value="STD19399.1"/>
    <property type="molecule type" value="Genomic_DNA"/>
</dbReference>
<dbReference type="GO" id="GO:0016746">
    <property type="term" value="F:acyltransferase activity"/>
    <property type="evidence" value="ECO:0007669"/>
    <property type="project" value="UniProtKB-KW"/>
</dbReference>
<reference evidence="2 3" key="1">
    <citation type="submission" date="2018-06" db="EMBL/GenBank/DDBJ databases">
        <authorList>
            <consortium name="Pathogen Informatics"/>
            <person name="Doyle S."/>
        </authorList>
    </citation>
    <scope>NUCLEOTIDE SEQUENCE [LARGE SCALE GENOMIC DNA]</scope>
    <source>
        <strain evidence="2 3">NCTC12123</strain>
    </source>
</reference>
<gene>
    <name evidence="2" type="primary">ycfT_1</name>
    <name evidence="2" type="ORF">NCTC12123_01297</name>
</gene>
<evidence type="ECO:0000256" key="1">
    <source>
        <dbReference type="SAM" id="Phobius"/>
    </source>
</evidence>
<keyword evidence="1" id="KW-0812">Transmembrane</keyword>
<feature type="transmembrane region" description="Helical" evidence="1">
    <location>
        <begin position="12"/>
        <end position="35"/>
    </location>
</feature>
<evidence type="ECO:0000313" key="2">
    <source>
        <dbReference type="EMBL" id="STD19399.1"/>
    </source>
</evidence>